<proteinExistence type="predicted"/>
<sequence>MVDIYVNEQSVAKQNIKFSTRDKASYSSDSVALSLAFHMSN</sequence>
<protein>
    <submittedName>
        <fullName evidence="1">Uncharacterized protein</fullName>
    </submittedName>
</protein>
<dbReference type="Proteomes" id="UP000664477">
    <property type="component" value="Unassembled WGS sequence"/>
</dbReference>
<reference evidence="1" key="1">
    <citation type="submission" date="2021-03" db="EMBL/GenBank/DDBJ databases">
        <title>Molecular epidemiology and mechanisms of colistin and carbapenem resistance in Enterobacteriaceae from clinical isolates, the environment and porcine samples in Pretoria, South Africa.</title>
        <authorList>
            <person name="Bogoshi D."/>
            <person name="Mbelle N.M."/>
            <person name="Naidoo V."/>
            <person name="Osei Sekyere J."/>
        </authorList>
    </citation>
    <scope>NUCLEOTIDE SEQUENCE</scope>
    <source>
        <strain evidence="1">C052</strain>
    </source>
</reference>
<accession>A0A939SRK8</accession>
<dbReference type="AlphaFoldDB" id="A0A939SRK8"/>
<name>A0A939SRK8_PRORE</name>
<evidence type="ECO:0000313" key="2">
    <source>
        <dbReference type="Proteomes" id="UP000664477"/>
    </source>
</evidence>
<comment type="caution">
    <text evidence="1">The sequence shown here is derived from an EMBL/GenBank/DDBJ whole genome shotgun (WGS) entry which is preliminary data.</text>
</comment>
<gene>
    <name evidence="1" type="ORF">J4727_15890</name>
</gene>
<organism evidence="1 2">
    <name type="scientific">Providencia rettgeri</name>
    <dbReference type="NCBI Taxonomy" id="587"/>
    <lineage>
        <taxon>Bacteria</taxon>
        <taxon>Pseudomonadati</taxon>
        <taxon>Pseudomonadota</taxon>
        <taxon>Gammaproteobacteria</taxon>
        <taxon>Enterobacterales</taxon>
        <taxon>Morganellaceae</taxon>
        <taxon>Providencia</taxon>
    </lineage>
</organism>
<evidence type="ECO:0000313" key="1">
    <source>
        <dbReference type="EMBL" id="MBO1916468.1"/>
    </source>
</evidence>
<dbReference type="EMBL" id="JAGETQ010000114">
    <property type="protein sequence ID" value="MBO1916468.1"/>
    <property type="molecule type" value="Genomic_DNA"/>
</dbReference>